<keyword evidence="8" id="KW-1185">Reference proteome</keyword>
<protein>
    <submittedName>
        <fullName evidence="7">Branched-chain amino acid transport system ATP-binding protein</fullName>
    </submittedName>
</protein>
<evidence type="ECO:0000313" key="7">
    <source>
        <dbReference type="EMBL" id="SCF08220.1"/>
    </source>
</evidence>
<evidence type="ECO:0000313" key="8">
    <source>
        <dbReference type="Proteomes" id="UP000198243"/>
    </source>
</evidence>
<dbReference type="Proteomes" id="UP000198243">
    <property type="component" value="Chromosome I"/>
</dbReference>
<reference evidence="8" key="1">
    <citation type="submission" date="2016-06" db="EMBL/GenBank/DDBJ databases">
        <authorList>
            <person name="Varghese N."/>
            <person name="Submissions Spin"/>
        </authorList>
    </citation>
    <scope>NUCLEOTIDE SEQUENCE [LARGE SCALE GENOMIC DNA]</scope>
    <source>
        <strain evidence="8">DSM 44875</strain>
    </source>
</reference>
<dbReference type="InterPro" id="IPR003439">
    <property type="entry name" value="ABC_transporter-like_ATP-bd"/>
</dbReference>
<dbReference type="GO" id="GO:0015658">
    <property type="term" value="F:branched-chain amino acid transmembrane transporter activity"/>
    <property type="evidence" value="ECO:0007669"/>
    <property type="project" value="TreeGrafter"/>
</dbReference>
<name>A0A1C4XI95_9ACTN</name>
<dbReference type="SUPFAM" id="SSF52540">
    <property type="entry name" value="P-loop containing nucleoside triphosphate hydrolases"/>
    <property type="match status" value="1"/>
</dbReference>
<dbReference type="GO" id="GO:0016887">
    <property type="term" value="F:ATP hydrolysis activity"/>
    <property type="evidence" value="ECO:0007669"/>
    <property type="project" value="InterPro"/>
</dbReference>
<keyword evidence="4 7" id="KW-0067">ATP-binding</keyword>
<dbReference type="PROSITE" id="PS50893">
    <property type="entry name" value="ABC_TRANSPORTER_2"/>
    <property type="match status" value="1"/>
</dbReference>
<dbReference type="InterPro" id="IPR017871">
    <property type="entry name" value="ABC_transporter-like_CS"/>
</dbReference>
<evidence type="ECO:0000256" key="1">
    <source>
        <dbReference type="ARBA" id="ARBA00005417"/>
    </source>
</evidence>
<dbReference type="InterPro" id="IPR052156">
    <property type="entry name" value="BCAA_Transport_ATP-bd_LivF"/>
</dbReference>
<evidence type="ECO:0000256" key="5">
    <source>
        <dbReference type="ARBA" id="ARBA00022970"/>
    </source>
</evidence>
<dbReference type="EMBL" id="LT607412">
    <property type="protein sequence ID" value="SCF08220.1"/>
    <property type="molecule type" value="Genomic_DNA"/>
</dbReference>
<dbReference type="PANTHER" id="PTHR43820">
    <property type="entry name" value="HIGH-AFFINITY BRANCHED-CHAIN AMINO ACID TRANSPORT ATP-BINDING PROTEIN LIVF"/>
    <property type="match status" value="1"/>
</dbReference>
<evidence type="ECO:0000256" key="3">
    <source>
        <dbReference type="ARBA" id="ARBA00022741"/>
    </source>
</evidence>
<dbReference type="Pfam" id="PF00005">
    <property type="entry name" value="ABC_tran"/>
    <property type="match status" value="1"/>
</dbReference>
<accession>A0A1C4XI95</accession>
<dbReference type="GO" id="GO:0005524">
    <property type="term" value="F:ATP binding"/>
    <property type="evidence" value="ECO:0007669"/>
    <property type="project" value="UniProtKB-KW"/>
</dbReference>
<keyword evidence="3" id="KW-0547">Nucleotide-binding</keyword>
<dbReference type="InterPro" id="IPR003593">
    <property type="entry name" value="AAA+_ATPase"/>
</dbReference>
<gene>
    <name evidence="7" type="ORF">GA0070607_5298</name>
</gene>
<feature type="domain" description="ABC transporter" evidence="6">
    <location>
        <begin position="22"/>
        <end position="261"/>
    </location>
</feature>
<dbReference type="InterPro" id="IPR027417">
    <property type="entry name" value="P-loop_NTPase"/>
</dbReference>
<dbReference type="SMART" id="SM00382">
    <property type="entry name" value="AAA"/>
    <property type="match status" value="1"/>
</dbReference>
<proteinExistence type="inferred from homology"/>
<dbReference type="CDD" id="cd03224">
    <property type="entry name" value="ABC_TM1139_LivF_branched"/>
    <property type="match status" value="1"/>
</dbReference>
<evidence type="ECO:0000256" key="4">
    <source>
        <dbReference type="ARBA" id="ARBA00022840"/>
    </source>
</evidence>
<dbReference type="AlphaFoldDB" id="A0A1C4XI95"/>
<dbReference type="Gene3D" id="3.40.50.300">
    <property type="entry name" value="P-loop containing nucleotide triphosphate hydrolases"/>
    <property type="match status" value="1"/>
</dbReference>
<dbReference type="PANTHER" id="PTHR43820:SF4">
    <property type="entry name" value="HIGH-AFFINITY BRANCHED-CHAIN AMINO ACID TRANSPORT ATP-BINDING PROTEIN LIVF"/>
    <property type="match status" value="1"/>
</dbReference>
<keyword evidence="2" id="KW-0813">Transport</keyword>
<dbReference type="PROSITE" id="PS00211">
    <property type="entry name" value="ABC_TRANSPORTER_1"/>
    <property type="match status" value="1"/>
</dbReference>
<keyword evidence="5" id="KW-0029">Amino-acid transport</keyword>
<evidence type="ECO:0000259" key="6">
    <source>
        <dbReference type="PROSITE" id="PS50893"/>
    </source>
</evidence>
<organism evidence="7 8">
    <name type="scientific">Micromonospora coriariae</name>
    <dbReference type="NCBI Taxonomy" id="285665"/>
    <lineage>
        <taxon>Bacteria</taxon>
        <taxon>Bacillati</taxon>
        <taxon>Actinomycetota</taxon>
        <taxon>Actinomycetes</taxon>
        <taxon>Micromonosporales</taxon>
        <taxon>Micromonosporaceae</taxon>
        <taxon>Micromonospora</taxon>
    </lineage>
</organism>
<sequence length="261" mass="27669">MSARSEPGLRAPQSRTKDVAGVSASDLLVVRGLVAGYGAAPVLQAVDLTVPAGTIAAVVGANGAGKTTLLRALSGMIRPTAGQVVLAGEDLRGTPVEQLVRRGMAHVPEGRGVISELTVDENLRLGGLWRRDRADAGRALDEVYQLFEPLARRRRHLGHQLSGGERQMLALGRALVGRPRLLLLDEPSLGLAPRVVARTMALLRQLRDQTGLTVLLVEQNVRSALAVADQGVVMSLGRVVTAAPAATLRDDTDLRHAYLGF</sequence>
<evidence type="ECO:0000256" key="2">
    <source>
        <dbReference type="ARBA" id="ARBA00022448"/>
    </source>
</evidence>
<dbReference type="GO" id="GO:0015807">
    <property type="term" value="P:L-amino acid transport"/>
    <property type="evidence" value="ECO:0007669"/>
    <property type="project" value="TreeGrafter"/>
</dbReference>
<comment type="similarity">
    <text evidence="1">Belongs to the ABC transporter superfamily.</text>
</comment>